<keyword evidence="3" id="KW-1185">Reference proteome</keyword>
<dbReference type="VEuPathDB" id="MicrosporidiaDB:CWI36_2309p0010"/>
<dbReference type="Proteomes" id="UP000291404">
    <property type="component" value="Unassembled WGS sequence"/>
</dbReference>
<proteinExistence type="predicted"/>
<accession>A0A4Q9KUQ6</accession>
<protein>
    <submittedName>
        <fullName evidence="2">Putative Spc7 kinetochore protein</fullName>
    </submittedName>
</protein>
<feature type="coiled-coil region" evidence="1">
    <location>
        <begin position="316"/>
        <end position="417"/>
    </location>
</feature>
<evidence type="ECO:0000313" key="3">
    <source>
        <dbReference type="Proteomes" id="UP000291404"/>
    </source>
</evidence>
<dbReference type="AlphaFoldDB" id="A0A4Q9KUQ6"/>
<name>A0A4Q9KUQ6_9MICR</name>
<comment type="caution">
    <text evidence="2">The sequence shown here is derived from an EMBL/GenBank/DDBJ whole genome shotgun (WGS) entry which is preliminary data.</text>
</comment>
<dbReference type="VEuPathDB" id="MicrosporidiaDB:CWI39_2431p0010"/>
<gene>
    <name evidence="2" type="ORF">CWI36_2309p0010</name>
</gene>
<evidence type="ECO:0000256" key="1">
    <source>
        <dbReference type="SAM" id="Coils"/>
    </source>
</evidence>
<reference evidence="2 3" key="1">
    <citation type="submission" date="2017-12" db="EMBL/GenBank/DDBJ databases">
        <authorList>
            <person name="Pombert J.-F."/>
            <person name="Haag K.L."/>
            <person name="Ebert D."/>
        </authorList>
    </citation>
    <scope>NUCLEOTIDE SEQUENCE [LARGE SCALE GENOMIC DNA]</scope>
    <source>
        <strain evidence="2">BE-OM-2</strain>
    </source>
</reference>
<organism evidence="2 3">
    <name type="scientific">Hamiltosporidium magnivora</name>
    <dbReference type="NCBI Taxonomy" id="148818"/>
    <lineage>
        <taxon>Eukaryota</taxon>
        <taxon>Fungi</taxon>
        <taxon>Fungi incertae sedis</taxon>
        <taxon>Microsporidia</taxon>
        <taxon>Dubosqiidae</taxon>
        <taxon>Hamiltosporidium</taxon>
    </lineage>
</organism>
<feature type="coiled-coil region" evidence="1">
    <location>
        <begin position="248"/>
        <end position="275"/>
    </location>
</feature>
<evidence type="ECO:0000313" key="2">
    <source>
        <dbReference type="EMBL" id="TBT98612.1"/>
    </source>
</evidence>
<feature type="non-terminal residue" evidence="2">
    <location>
        <position position="636"/>
    </location>
</feature>
<sequence>MERKESQEKRKRVSFAPEASINFYANEVQQNTKSTSSNEDLSILNENEESLSLTCAAIPTSDDGYNFYSKIEEEKENKNFEEKFNEEGNFMEIKSSFEKIGENNDELNKSIEKIVDDAIRYNIPLNEINIFGESIEKIIEKEKMIEKEDQEDLKMNTKDFSFLNNNFMTETINMREIIDTQDLRKFIPENKNEKINFNDLLVSHGIRFLDKMIYNRGRRSTISKSKNVVTPNLKNYYKFFKINQINFYENFIFDLERLNEEQEKTNENLENEFKIKGSLLEDEDKDKHLKMLKSVCRSTAKVKWYEIRKKYALEFYEKIINEKNFLSEKLNRFKRENDNYLSKINSIKEKIEKMEFENNNLQKKIEKYSKTDILEVTNLQNTIKEQNMVHERIKKNLEGLEENMTMKRNKYLSLESQVCILRKEVEEISTRIKSMNITEQQMLEVRDSFKIFSKIFNIQIIKLNSYFFQFEIGFFEFYFYFSTEKENIFLKEINIHLKKNEKSYKSNTIPLIYQFFTEKTKKNLQNFNSFNEILNLKNKNKNTNWIEEIRNSFLFSYKIKNICKEILQIESHFEINSKITDNKLFIDVEVINLKKVKKYTIRFEVLGFDLITFSVLDTENFHIDIFPTNFYFYTVT</sequence>
<keyword evidence="1" id="KW-0175">Coiled coil</keyword>
<dbReference type="EMBL" id="PITI01002309">
    <property type="protein sequence ID" value="TBT98612.1"/>
    <property type="molecule type" value="Genomic_DNA"/>
</dbReference>